<dbReference type="VEuPathDB" id="FungiDB:PV10_02779"/>
<dbReference type="GO" id="GO:0016020">
    <property type="term" value="C:membrane"/>
    <property type="evidence" value="ECO:0007669"/>
    <property type="project" value="UniProtKB-SubCell"/>
</dbReference>
<feature type="transmembrane region" description="Helical" evidence="9">
    <location>
        <begin position="657"/>
        <end position="678"/>
    </location>
</feature>
<dbReference type="SUPFAM" id="SSF52540">
    <property type="entry name" value="P-loop containing nucleoside triphosphate hydrolases"/>
    <property type="match status" value="1"/>
</dbReference>
<feature type="transmembrane region" description="Helical" evidence="9">
    <location>
        <begin position="1043"/>
        <end position="1062"/>
    </location>
</feature>
<keyword evidence="4" id="KW-0547">Nucleotide-binding</keyword>
<protein>
    <recommendedName>
        <fullName evidence="10">ABC transporter domain-containing protein</fullName>
    </recommendedName>
</protein>
<dbReference type="GO" id="GO:0140359">
    <property type="term" value="F:ABC-type transporter activity"/>
    <property type="evidence" value="ECO:0007669"/>
    <property type="project" value="InterPro"/>
</dbReference>
<dbReference type="InterPro" id="IPR003593">
    <property type="entry name" value="AAA+_ATPase"/>
</dbReference>
<dbReference type="GO" id="GO:0016887">
    <property type="term" value="F:ATP hydrolysis activity"/>
    <property type="evidence" value="ECO:0007669"/>
    <property type="project" value="InterPro"/>
</dbReference>
<dbReference type="PRINTS" id="PR00837">
    <property type="entry name" value="V5TPXLIKE"/>
</dbReference>
<evidence type="ECO:0000313" key="11">
    <source>
        <dbReference type="EMBL" id="RVX73430.1"/>
    </source>
</evidence>
<dbReference type="OrthoDB" id="66620at2759"/>
<organism evidence="11 12">
    <name type="scientific">Exophiala mesophila</name>
    <name type="common">Black yeast-like fungus</name>
    <dbReference type="NCBI Taxonomy" id="212818"/>
    <lineage>
        <taxon>Eukaryota</taxon>
        <taxon>Fungi</taxon>
        <taxon>Dikarya</taxon>
        <taxon>Ascomycota</taxon>
        <taxon>Pezizomycotina</taxon>
        <taxon>Eurotiomycetes</taxon>
        <taxon>Chaetothyriomycetidae</taxon>
        <taxon>Chaetothyriales</taxon>
        <taxon>Herpotrichiellaceae</taxon>
        <taxon>Exophiala</taxon>
    </lineage>
</organism>
<keyword evidence="2" id="KW-0813">Transport</keyword>
<evidence type="ECO:0000256" key="3">
    <source>
        <dbReference type="ARBA" id="ARBA00022692"/>
    </source>
</evidence>
<dbReference type="Pfam" id="PF19055">
    <property type="entry name" value="ABC2_membrane_7"/>
    <property type="match status" value="1"/>
</dbReference>
<sequence>MDENAASAAVDSILNNLNEFNMSSIAFNNATFIAHQPNSVYWFVRPKGHADLKGPMSLEFVHQVTIAPLVASNSSDALGCGSASMCPAGSRRQVVMLPVYITAAIDFLLIVVAVAVFFFSKRFMGKKILPKQKPTPVEKDLEDTGPPRLLSIQPIEPHEIEESPEIQRLMQSFRNCIGTDNVGLAFDFDNLSFEPKPGKKILDGISGSMRSGSFWAVMGGSGAGKSTFLNVLMGKTDHTSGSVLVNGHDEKMKKYKKLIGYVPQDDVVLPELTVRENILHSARIRLPRTWSDEQKQEHVDNLIACLGLSHVADSLVGDTRKPVISGGQRKRVSIGLELAAAPMALFLDEPTSGLDATSAGTVMGLLRSISRLGVTTIAIIHQPRQEVFESIDNLLLLGNGQQIYAGETKEVDEYLNKLGFIFPQNRNPADVIMDIATGNGQQYNRSLFWREDGAQKLLDKWQEHISKSKSKSTSSDEDELESKEVKNAAAEVHVTASTVAQEHSLAHSIKKRGASFPLQVWYCFQRAMLQQLRNRGSLFFEIGVGALAGAVIGLSAFSANGQLFRGIYHFPFTALSSAVDYQSAIQIGLLGGLAIGLAASAAGVKVFGDEKLIYWREAAAGHNRYAYYLGKVMSTFIRMTLSCLHFSVFLGVLATPLMSFSTIFAANLLYFYCIYGFSSCISMITRREDGPLLAVMGSLILGILGGAAPPLSKVKMWHMTWLWRMSPGTWFTEIWFTNNVVPLRSLCHVRYRNSLSSEGIADAGVVVTVAIFGGRQTRHRTRMPRALTILVIIATTLFLFLTPPTWAQSPTETQTVHVVATTVTHYYTETPAASALSTQYTSTGEFRTSILNATNFYRYEHSAPFLYWNTTLAEYAQRYSRECLWKHSTDNPNGENLARGYSNVTAAVQAWGDERSMYDFDSKHPTGFTEATGHFTQLVWQSTYAVGCGWTDCDGQNGLDGVFLVCEYWPPGNLIGQNDFWFKANVKPEIPVDDDSGFNVFDATKGATGGTPSPTGDSTGATSSSAAMSVVRGRCLMSMGQPVVMVVLLTLLLPAFVFGVGMSR</sequence>
<dbReference type="FunFam" id="3.40.50.300:FF:000367">
    <property type="entry name" value="ABC transporter G family member 24"/>
    <property type="match status" value="1"/>
</dbReference>
<dbReference type="Pfam" id="PF00005">
    <property type="entry name" value="ABC_tran"/>
    <property type="match status" value="1"/>
</dbReference>
<dbReference type="Proteomes" id="UP000288859">
    <property type="component" value="Unassembled WGS sequence"/>
</dbReference>
<dbReference type="SMART" id="SM00198">
    <property type="entry name" value="SCP"/>
    <property type="match status" value="1"/>
</dbReference>
<comment type="caution">
    <text evidence="11">The sequence shown here is derived from an EMBL/GenBank/DDBJ whole genome shotgun (WGS) entry which is preliminary data.</text>
</comment>
<feature type="transmembrane region" description="Helical" evidence="9">
    <location>
        <begin position="538"/>
        <end position="564"/>
    </location>
</feature>
<feature type="transmembrane region" description="Helical" evidence="9">
    <location>
        <begin position="625"/>
        <end position="651"/>
    </location>
</feature>
<dbReference type="InterPro" id="IPR035940">
    <property type="entry name" value="CAP_sf"/>
</dbReference>
<evidence type="ECO:0000256" key="9">
    <source>
        <dbReference type="SAM" id="Phobius"/>
    </source>
</evidence>
<evidence type="ECO:0000256" key="4">
    <source>
        <dbReference type="ARBA" id="ARBA00022741"/>
    </source>
</evidence>
<dbReference type="PANTHER" id="PTHR48041">
    <property type="entry name" value="ABC TRANSPORTER G FAMILY MEMBER 28"/>
    <property type="match status" value="1"/>
</dbReference>
<feature type="transmembrane region" description="Helical" evidence="9">
    <location>
        <begin position="690"/>
        <end position="711"/>
    </location>
</feature>
<dbReference type="PROSITE" id="PS00211">
    <property type="entry name" value="ABC_TRANSPORTER_1"/>
    <property type="match status" value="1"/>
</dbReference>
<comment type="subcellular location">
    <subcellularLocation>
        <location evidence="1">Membrane</location>
        <topology evidence="1">Multi-pass membrane protein</topology>
    </subcellularLocation>
</comment>
<dbReference type="PANTHER" id="PTHR48041:SF91">
    <property type="entry name" value="ABC TRANSPORTER G FAMILY MEMBER 28"/>
    <property type="match status" value="1"/>
</dbReference>
<feature type="transmembrane region" description="Helical" evidence="9">
    <location>
        <begin position="584"/>
        <end position="604"/>
    </location>
</feature>
<dbReference type="AlphaFoldDB" id="A0A438NCS6"/>
<dbReference type="GO" id="GO:0005576">
    <property type="term" value="C:extracellular region"/>
    <property type="evidence" value="ECO:0007669"/>
    <property type="project" value="InterPro"/>
</dbReference>
<evidence type="ECO:0000256" key="1">
    <source>
        <dbReference type="ARBA" id="ARBA00004141"/>
    </source>
</evidence>
<gene>
    <name evidence="11" type="ORF">B0A52_03072</name>
</gene>
<reference evidence="11 12" key="1">
    <citation type="submission" date="2017-03" db="EMBL/GenBank/DDBJ databases">
        <title>Genomes of endolithic fungi from Antarctica.</title>
        <authorList>
            <person name="Coleine C."/>
            <person name="Masonjones S."/>
            <person name="Stajich J.E."/>
        </authorList>
    </citation>
    <scope>NUCLEOTIDE SEQUENCE [LARGE SCALE GENOMIC DNA]</scope>
    <source>
        <strain evidence="11 12">CCFEE 6314</strain>
    </source>
</reference>
<dbReference type="Gene3D" id="3.40.50.300">
    <property type="entry name" value="P-loop containing nucleotide triphosphate hydrolases"/>
    <property type="match status" value="1"/>
</dbReference>
<evidence type="ECO:0000256" key="2">
    <source>
        <dbReference type="ARBA" id="ARBA00022448"/>
    </source>
</evidence>
<name>A0A438NCS6_EXOME</name>
<proteinExistence type="predicted"/>
<keyword evidence="7 9" id="KW-0472">Membrane</keyword>
<feature type="domain" description="ABC transporter" evidence="10">
    <location>
        <begin position="186"/>
        <end position="424"/>
    </location>
</feature>
<dbReference type="SUPFAM" id="SSF55797">
    <property type="entry name" value="PR-1-like"/>
    <property type="match status" value="1"/>
</dbReference>
<dbReference type="InterPro" id="IPR018244">
    <property type="entry name" value="Allrgn_V5/Tpx1_CS"/>
</dbReference>
<evidence type="ECO:0000256" key="7">
    <source>
        <dbReference type="ARBA" id="ARBA00023136"/>
    </source>
</evidence>
<dbReference type="InterPro" id="IPR014044">
    <property type="entry name" value="CAP_dom"/>
</dbReference>
<keyword evidence="3 9" id="KW-0812">Transmembrane</keyword>
<dbReference type="InterPro" id="IPR003439">
    <property type="entry name" value="ABC_transporter-like_ATP-bd"/>
</dbReference>
<keyword evidence="6 9" id="KW-1133">Transmembrane helix</keyword>
<dbReference type="InterPro" id="IPR027417">
    <property type="entry name" value="P-loop_NTPase"/>
</dbReference>
<dbReference type="PROSITE" id="PS01009">
    <property type="entry name" value="CRISP_1"/>
    <property type="match status" value="1"/>
</dbReference>
<evidence type="ECO:0000313" key="12">
    <source>
        <dbReference type="Proteomes" id="UP000288859"/>
    </source>
</evidence>
<evidence type="ECO:0000256" key="5">
    <source>
        <dbReference type="ARBA" id="ARBA00022840"/>
    </source>
</evidence>
<keyword evidence="5" id="KW-0067">ATP-binding</keyword>
<dbReference type="InterPro" id="IPR043926">
    <property type="entry name" value="ABCG_dom"/>
</dbReference>
<feature type="region of interest" description="Disordered" evidence="8">
    <location>
        <begin position="1004"/>
        <end position="1023"/>
    </location>
</feature>
<dbReference type="PROSITE" id="PS50893">
    <property type="entry name" value="ABC_TRANSPORTER_2"/>
    <property type="match status" value="1"/>
</dbReference>
<dbReference type="Gene3D" id="3.40.33.10">
    <property type="entry name" value="CAP"/>
    <property type="match status" value="1"/>
</dbReference>
<dbReference type="InterPro" id="IPR050352">
    <property type="entry name" value="ABCG_transporters"/>
</dbReference>
<dbReference type="InterPro" id="IPR001283">
    <property type="entry name" value="CRISP-related"/>
</dbReference>
<dbReference type="InterPro" id="IPR017871">
    <property type="entry name" value="ABC_transporter-like_CS"/>
</dbReference>
<feature type="transmembrane region" description="Helical" evidence="9">
    <location>
        <begin position="786"/>
        <end position="806"/>
    </location>
</feature>
<evidence type="ECO:0000256" key="6">
    <source>
        <dbReference type="ARBA" id="ARBA00022989"/>
    </source>
</evidence>
<accession>A0A438NCS6</accession>
<dbReference type="VEuPathDB" id="FungiDB:PV10_03707"/>
<dbReference type="SMART" id="SM00382">
    <property type="entry name" value="AAA"/>
    <property type="match status" value="1"/>
</dbReference>
<dbReference type="EMBL" id="NAJM01000008">
    <property type="protein sequence ID" value="RVX73430.1"/>
    <property type="molecule type" value="Genomic_DNA"/>
</dbReference>
<dbReference type="Pfam" id="PF00188">
    <property type="entry name" value="CAP"/>
    <property type="match status" value="1"/>
</dbReference>
<evidence type="ECO:0000256" key="8">
    <source>
        <dbReference type="SAM" id="MobiDB-lite"/>
    </source>
</evidence>
<dbReference type="CDD" id="cd03213">
    <property type="entry name" value="ABCG_EPDR"/>
    <property type="match status" value="1"/>
</dbReference>
<evidence type="ECO:0000259" key="10">
    <source>
        <dbReference type="PROSITE" id="PS50893"/>
    </source>
</evidence>
<feature type="transmembrane region" description="Helical" evidence="9">
    <location>
        <begin position="97"/>
        <end position="119"/>
    </location>
</feature>
<dbReference type="GO" id="GO:0005524">
    <property type="term" value="F:ATP binding"/>
    <property type="evidence" value="ECO:0007669"/>
    <property type="project" value="UniProtKB-KW"/>
</dbReference>